<keyword evidence="7" id="KW-0732">Signal</keyword>
<dbReference type="PANTHER" id="PTHR32448">
    <property type="entry name" value="OS08G0158400 PROTEIN"/>
    <property type="match status" value="1"/>
</dbReference>
<dbReference type="GeneID" id="108848948"/>
<dbReference type="Gene3D" id="3.30.43.10">
    <property type="entry name" value="Uridine Diphospho-n-acetylenolpyruvylglucosamine Reductase, domain 2"/>
    <property type="match status" value="1"/>
</dbReference>
<comment type="cofactor">
    <cofactor evidence="1">
        <name>FAD</name>
        <dbReference type="ChEBI" id="CHEBI:57692"/>
    </cofactor>
</comment>
<dbReference type="GO" id="GO:0016491">
    <property type="term" value="F:oxidoreductase activity"/>
    <property type="evidence" value="ECO:0007669"/>
    <property type="project" value="UniProtKB-KW"/>
</dbReference>
<keyword evidence="10" id="KW-0560">Oxidoreductase</keyword>
<keyword evidence="15" id="KW-1185">Reference proteome</keyword>
<evidence type="ECO:0000256" key="11">
    <source>
        <dbReference type="ARBA" id="ARBA00023157"/>
    </source>
</evidence>
<evidence type="ECO:0000256" key="10">
    <source>
        <dbReference type="ARBA" id="ARBA00023002"/>
    </source>
</evidence>
<dbReference type="RefSeq" id="XP_018477920.2">
    <property type="nucleotide sequence ID" value="XM_018622418.2"/>
</dbReference>
<evidence type="ECO:0000256" key="2">
    <source>
        <dbReference type="ARBA" id="ARBA00004191"/>
    </source>
</evidence>
<dbReference type="Pfam" id="PF01565">
    <property type="entry name" value="FAD_binding_4"/>
    <property type="match status" value="1"/>
</dbReference>
<evidence type="ECO:0000256" key="5">
    <source>
        <dbReference type="ARBA" id="ARBA00022525"/>
    </source>
</evidence>
<evidence type="ECO:0000256" key="8">
    <source>
        <dbReference type="ARBA" id="ARBA00022741"/>
    </source>
</evidence>
<evidence type="ECO:0000256" key="12">
    <source>
        <dbReference type="ARBA" id="ARBA00023180"/>
    </source>
</evidence>
<evidence type="ECO:0000256" key="3">
    <source>
        <dbReference type="ARBA" id="ARBA00005466"/>
    </source>
</evidence>
<dbReference type="InterPro" id="IPR016166">
    <property type="entry name" value="FAD-bd_PCMH"/>
</dbReference>
<dbReference type="OrthoDB" id="407275at2759"/>
<organism evidence="15 16">
    <name type="scientific">Raphanus sativus</name>
    <name type="common">Radish</name>
    <name type="synonym">Raphanus raphanistrum var. sativus</name>
    <dbReference type="NCBI Taxonomy" id="3726"/>
    <lineage>
        <taxon>Eukaryota</taxon>
        <taxon>Viridiplantae</taxon>
        <taxon>Streptophyta</taxon>
        <taxon>Embryophyta</taxon>
        <taxon>Tracheophyta</taxon>
        <taxon>Spermatophyta</taxon>
        <taxon>Magnoliopsida</taxon>
        <taxon>eudicotyledons</taxon>
        <taxon>Gunneridae</taxon>
        <taxon>Pentapetalae</taxon>
        <taxon>rosids</taxon>
        <taxon>malvids</taxon>
        <taxon>Brassicales</taxon>
        <taxon>Brassicaceae</taxon>
        <taxon>Brassiceae</taxon>
        <taxon>Raphanus</taxon>
    </lineage>
</organism>
<dbReference type="SUPFAM" id="SSF56176">
    <property type="entry name" value="FAD-binding/transporter-associated domain-like"/>
    <property type="match status" value="1"/>
</dbReference>
<reference evidence="16" key="2">
    <citation type="submission" date="2025-08" db="UniProtKB">
        <authorList>
            <consortium name="RefSeq"/>
        </authorList>
    </citation>
    <scope>IDENTIFICATION</scope>
    <source>
        <tissue evidence="16">Leaf</tissue>
    </source>
</reference>
<dbReference type="Proteomes" id="UP000504610">
    <property type="component" value="Chromosome 4"/>
</dbReference>
<dbReference type="InterPro" id="IPR036318">
    <property type="entry name" value="FAD-bd_PCMH-like_sf"/>
</dbReference>
<name>A0A6J0MZM1_RAPSA</name>
<dbReference type="InterPro" id="IPR016169">
    <property type="entry name" value="FAD-bd_PCMH_sub2"/>
</dbReference>
<dbReference type="AlphaFoldDB" id="A0A6J0MZM1"/>
<dbReference type="InterPro" id="IPR012951">
    <property type="entry name" value="BBE"/>
</dbReference>
<proteinExistence type="inferred from homology"/>
<dbReference type="InterPro" id="IPR016167">
    <property type="entry name" value="FAD-bd_PCMH_sub1"/>
</dbReference>
<dbReference type="GO" id="GO:0071949">
    <property type="term" value="F:FAD binding"/>
    <property type="evidence" value="ECO:0007669"/>
    <property type="project" value="InterPro"/>
</dbReference>
<dbReference type="Gene3D" id="3.30.465.10">
    <property type="match status" value="1"/>
</dbReference>
<dbReference type="Gene3D" id="3.40.462.20">
    <property type="match status" value="1"/>
</dbReference>
<gene>
    <name evidence="16" type="primary">LOC108848948</name>
</gene>
<evidence type="ECO:0000256" key="4">
    <source>
        <dbReference type="ARBA" id="ARBA00022512"/>
    </source>
</evidence>
<evidence type="ECO:0000256" key="1">
    <source>
        <dbReference type="ARBA" id="ARBA00001974"/>
    </source>
</evidence>
<evidence type="ECO:0000313" key="15">
    <source>
        <dbReference type="Proteomes" id="UP000504610"/>
    </source>
</evidence>
<dbReference type="KEGG" id="rsz:108848948"/>
<keyword evidence="8" id="KW-0547">Nucleotide-binding</keyword>
<comment type="similarity">
    <text evidence="3">Belongs to the oxygen-dependent FAD-linked oxidoreductase family.</text>
</comment>
<keyword evidence="5" id="KW-0964">Secreted</keyword>
<feature type="domain" description="FAD-binding PCMH-type" evidence="14">
    <location>
        <begin position="89"/>
        <end position="265"/>
    </location>
</feature>
<dbReference type="Pfam" id="PF08031">
    <property type="entry name" value="BBE"/>
    <property type="match status" value="1"/>
</dbReference>
<dbReference type="FunFam" id="3.30.43.10:FF:000004">
    <property type="entry name" value="Berberine bridge enzyme-like 15"/>
    <property type="match status" value="1"/>
</dbReference>
<evidence type="ECO:0000256" key="7">
    <source>
        <dbReference type="ARBA" id="ARBA00022729"/>
    </source>
</evidence>
<keyword evidence="9" id="KW-0274">FAD</keyword>
<dbReference type="InterPro" id="IPR006094">
    <property type="entry name" value="Oxid_FAD_bind_N"/>
</dbReference>
<keyword evidence="13" id="KW-0472">Membrane</keyword>
<evidence type="ECO:0000259" key="14">
    <source>
        <dbReference type="PROSITE" id="PS51387"/>
    </source>
</evidence>
<comment type="subcellular location">
    <subcellularLocation>
        <location evidence="2">Secreted</location>
        <location evidence="2">Cell wall</location>
    </subcellularLocation>
</comment>
<evidence type="ECO:0000256" key="9">
    <source>
        <dbReference type="ARBA" id="ARBA00022827"/>
    </source>
</evidence>
<keyword evidence="6" id="KW-0285">Flavoprotein</keyword>
<evidence type="ECO:0000313" key="16">
    <source>
        <dbReference type="RefSeq" id="XP_018477920.2"/>
    </source>
</evidence>
<keyword evidence="12" id="KW-0325">Glycoprotein</keyword>
<keyword evidence="13" id="KW-1133">Transmembrane helix</keyword>
<reference evidence="15" key="1">
    <citation type="journal article" date="2019" name="Database">
        <title>The radish genome database (RadishGD): an integrated information resource for radish genomics.</title>
        <authorList>
            <person name="Yu H.J."/>
            <person name="Baek S."/>
            <person name="Lee Y.J."/>
            <person name="Cho A."/>
            <person name="Mun J.H."/>
        </authorList>
    </citation>
    <scope>NUCLEOTIDE SEQUENCE [LARGE SCALE GENOMIC DNA]</scope>
    <source>
        <strain evidence="15">cv. WK10039</strain>
    </source>
</reference>
<protein>
    <submittedName>
        <fullName evidence="16">Berberine bridge enzyme-like 25</fullName>
    </submittedName>
</protein>
<sequence length="544" mass="60814">MRLIADMRVSKVAPSVSYISFLALYFSFYTITTISSTSLPDENFIKCLNKNTYVDFSLEKTFFTPQKNASTFIKVLESTARNYRFLTNSTPKPSFIFTPVHESHVQASIICSKKLGIHLRVRSGGHDFEAVSYVSQIETPFVLLDMSKLRQINVDIEDSSAWVQAGATLGEVYYRIAEKSKIHGFPAGLCSTVGVGGYITGGGYGALMRKYGLGADNVLDAKIVDANGKLLDRSSMGDDLFWAIRGGGGGSFGIILAWKLKLVPVPETLTIFSVTKTLEQDPDFKTLSKWQHIADKLVEELFIRVVIRASGNNTVEASYRGQFLGEKGTLIEIMKKDFPELGLTQKDCTEMRWIETIIFNGEFPTGTPIESLIQVKSPLVNPSFKSKGDIVKKPIPALALKGIFKRMVQQVPGTFVAFTPYGGMMAKISESEIPFPHRSGTIFKILYNANTGNRPSSQINWIRELYSFMTPYVSSNPRQSYVNYRDLDLGQNTRNSTSNFKNAQIWGAKYFKGNFERLVRIKSKVDPDNIFRHEQSIPTLPVQS</sequence>
<accession>A0A6J0MZM1</accession>
<keyword evidence="11" id="KW-1015">Disulfide bond</keyword>
<keyword evidence="13" id="KW-0812">Transmembrane</keyword>
<keyword evidence="4" id="KW-0134">Cell wall</keyword>
<evidence type="ECO:0000256" key="13">
    <source>
        <dbReference type="SAM" id="Phobius"/>
    </source>
</evidence>
<dbReference type="PROSITE" id="PS51387">
    <property type="entry name" value="FAD_PCMH"/>
    <property type="match status" value="1"/>
</dbReference>
<feature type="transmembrane region" description="Helical" evidence="13">
    <location>
        <begin position="12"/>
        <end position="31"/>
    </location>
</feature>
<evidence type="ECO:0000256" key="6">
    <source>
        <dbReference type="ARBA" id="ARBA00022630"/>
    </source>
</evidence>